<dbReference type="AlphaFoldDB" id="A0A1H1SUF6"/>
<evidence type="ECO:0000256" key="1">
    <source>
        <dbReference type="ARBA" id="ARBA00009108"/>
    </source>
</evidence>
<dbReference type="EMBL" id="LT629776">
    <property type="protein sequence ID" value="SDS51622.1"/>
    <property type="molecule type" value="Genomic_DNA"/>
</dbReference>
<accession>A0A1H1SUF6</accession>
<feature type="region of interest" description="Disordered" evidence="2">
    <location>
        <begin position="356"/>
        <end position="379"/>
    </location>
</feature>
<dbReference type="GO" id="GO:0005886">
    <property type="term" value="C:plasma membrane"/>
    <property type="evidence" value="ECO:0007669"/>
    <property type="project" value="TreeGrafter"/>
</dbReference>
<feature type="compositionally biased region" description="Basic and acidic residues" evidence="2">
    <location>
        <begin position="202"/>
        <end position="232"/>
    </location>
</feature>
<evidence type="ECO:0000256" key="2">
    <source>
        <dbReference type="SAM" id="MobiDB-lite"/>
    </source>
</evidence>
<protein>
    <submittedName>
        <fullName evidence="3">Uncharacterized conserved protein YlxW, UPF0749 family</fullName>
    </submittedName>
</protein>
<dbReference type="Gene3D" id="3.30.70.1880">
    <property type="entry name" value="Protein of unknown function DUF881"/>
    <property type="match status" value="1"/>
</dbReference>
<proteinExistence type="inferred from homology"/>
<feature type="compositionally biased region" description="Acidic residues" evidence="2">
    <location>
        <begin position="68"/>
        <end position="86"/>
    </location>
</feature>
<reference evidence="3 4" key="1">
    <citation type="submission" date="2016-10" db="EMBL/GenBank/DDBJ databases">
        <authorList>
            <person name="de Groot N.N."/>
        </authorList>
    </citation>
    <scope>NUCLEOTIDE SEQUENCE [LARGE SCALE GENOMIC DNA]</scope>
    <source>
        <strain evidence="3 4">DSM 22126</strain>
    </source>
</reference>
<evidence type="ECO:0000313" key="3">
    <source>
        <dbReference type="EMBL" id="SDS51622.1"/>
    </source>
</evidence>
<feature type="compositionally biased region" description="Basic and acidic residues" evidence="2">
    <location>
        <begin position="136"/>
        <end position="146"/>
    </location>
</feature>
<feature type="compositionally biased region" description="Acidic residues" evidence="2">
    <location>
        <begin position="123"/>
        <end position="135"/>
    </location>
</feature>
<feature type="region of interest" description="Disordered" evidence="2">
    <location>
        <begin position="202"/>
        <end position="239"/>
    </location>
</feature>
<evidence type="ECO:0000313" key="4">
    <source>
        <dbReference type="Proteomes" id="UP000185663"/>
    </source>
</evidence>
<feature type="compositionally biased region" description="Basic and acidic residues" evidence="2">
    <location>
        <begin position="87"/>
        <end position="112"/>
    </location>
</feature>
<name>A0A1H1SUF6_9CELL</name>
<gene>
    <name evidence="3" type="ORF">SAMN04489860_1725</name>
</gene>
<sequence>MTSPENDEPAPGRKDPTSAADPADAADETGRPEDGTSQPAGPAGSEAQAVPVTDAPEEAREPRGAADDGPDEEGAAEEELDTADASDVDRPGPPEPQEHHVSERTRDDRETTDTGPDAAGSDLEVDPSDTDAADDDHEHRAGHHDPVGPSWFASRRSQFLAAVLLAGLGFALVVQVGANQEDEYSTLRQSELVRLLDEATQRTNELEERSRELEATRDELAAGVESDRRSEELAQEQATTEGILSGRLPATGPGIELTIIEGSEALSASTMFNILEELRNAGAEAIELNGVRVVTSTWFTRGEDGLVMDDNLLESPYHWSAIGEPTTLEPALEIAGGAMAAVRNAGAQETIRQLDDLEITSTREPEDPEFATPVPESGS</sequence>
<dbReference type="RefSeq" id="WP_083372248.1">
    <property type="nucleotide sequence ID" value="NZ_LT629776.1"/>
</dbReference>
<dbReference type="Proteomes" id="UP000185663">
    <property type="component" value="Chromosome I"/>
</dbReference>
<dbReference type="PANTHER" id="PTHR37313:SF2">
    <property type="entry name" value="UPF0749 PROTEIN YLXX"/>
    <property type="match status" value="1"/>
</dbReference>
<comment type="similarity">
    <text evidence="1">Belongs to the UPF0749 family.</text>
</comment>
<dbReference type="PANTHER" id="PTHR37313">
    <property type="entry name" value="UPF0749 PROTEIN RV1825"/>
    <property type="match status" value="1"/>
</dbReference>
<dbReference type="eggNOG" id="COG3879">
    <property type="taxonomic scope" value="Bacteria"/>
</dbReference>
<dbReference type="Pfam" id="PF05949">
    <property type="entry name" value="DUF881"/>
    <property type="match status" value="1"/>
</dbReference>
<dbReference type="InterPro" id="IPR010273">
    <property type="entry name" value="DUF881"/>
</dbReference>
<keyword evidence="4" id="KW-1185">Reference proteome</keyword>
<feature type="compositionally biased region" description="Basic and acidic residues" evidence="2">
    <location>
        <begin position="57"/>
        <end position="66"/>
    </location>
</feature>
<feature type="region of interest" description="Disordered" evidence="2">
    <location>
        <begin position="1"/>
        <end position="149"/>
    </location>
</feature>
<dbReference type="STRING" id="545619.SAMN04489860_1725"/>
<organism evidence="3 4">
    <name type="scientific">Paraoerskovia marina</name>
    <dbReference type="NCBI Taxonomy" id="545619"/>
    <lineage>
        <taxon>Bacteria</taxon>
        <taxon>Bacillati</taxon>
        <taxon>Actinomycetota</taxon>
        <taxon>Actinomycetes</taxon>
        <taxon>Micrococcales</taxon>
        <taxon>Cellulomonadaceae</taxon>
        <taxon>Paraoerskovia</taxon>
    </lineage>
</organism>
<dbReference type="OrthoDB" id="3211287at2"/>